<dbReference type="Pfam" id="PF12937">
    <property type="entry name" value="F-box-like"/>
    <property type="match status" value="1"/>
</dbReference>
<feature type="domain" description="F-box" evidence="2">
    <location>
        <begin position="2"/>
        <end position="50"/>
    </location>
</feature>
<proteinExistence type="predicted"/>
<dbReference type="Gene3D" id="1.20.1280.50">
    <property type="match status" value="1"/>
</dbReference>
<evidence type="ECO:0000313" key="4">
    <source>
        <dbReference type="Proteomes" id="UP000202511"/>
    </source>
</evidence>
<dbReference type="KEGG" id="vg:23462520"/>
<dbReference type="InterPro" id="IPR001810">
    <property type="entry name" value="F-box_dom"/>
</dbReference>
<dbReference type="PROSITE" id="PS50181">
    <property type="entry name" value="FBOX"/>
    <property type="match status" value="1"/>
</dbReference>
<dbReference type="EMBL" id="KP136319">
    <property type="protein sequence ID" value="AJF97603.1"/>
    <property type="molecule type" value="Genomic_DNA"/>
</dbReference>
<evidence type="ECO:0000256" key="1">
    <source>
        <dbReference type="SAM" id="MobiDB-lite"/>
    </source>
</evidence>
<feature type="region of interest" description="Disordered" evidence="1">
    <location>
        <begin position="185"/>
        <end position="204"/>
    </location>
</feature>
<dbReference type="SUPFAM" id="SSF81383">
    <property type="entry name" value="F-box domain"/>
    <property type="match status" value="1"/>
</dbReference>
<accession>A0A0B5IXS9</accession>
<name>A0A0B5IXS9_9VIRU</name>
<reference evidence="3 4" key="1">
    <citation type="journal article" date="2015" name="Parasitol. Res.">
        <title>Viruses in close associations with free-living amoebae.</title>
        <authorList>
            <person name="Scheid P."/>
        </authorList>
    </citation>
    <scope>NUCLEOTIDE SEQUENCE [LARGE SCALE GENOMIC DNA]</scope>
    <source>
        <strain evidence="3">KlaHel</strain>
    </source>
</reference>
<dbReference type="Proteomes" id="UP000202511">
    <property type="component" value="Segment"/>
</dbReference>
<organism evidence="3 4">
    <name type="scientific">Pandoravirus inopinatum</name>
    <dbReference type="NCBI Taxonomy" id="1605721"/>
    <lineage>
        <taxon>Viruses</taxon>
        <taxon>Pandoravirus</taxon>
    </lineage>
</organism>
<dbReference type="GeneID" id="23462520"/>
<sequence length="340" mass="37400">MTTTLFDLPDEILVGIIALTRPSTRRAAQLATVCSRFQQIAMDDGVWKGVFRRAAFAAHGFELTRPEARNAAGHLLSWRKLARRLAQTKVDVRILAFPQCRYNSTVSVYRDDGVSTYALCAARTSTRLASLILGNYMHPPPYFTVWQANVTNSDAVADVPLDTQSRLVEARLLCVLHTHGSRVADAHAASPGGGQTGARPARTSARGSRSLACLPAPKAKGTVPSTTPTHTTTTYAADDFFVYGLAHVCDLKKSSRAVKERHNKNMEKALVNGSDSQTSRFKKKGCRQLAQTAGLGFGRTGTFLCLQDVIPKYLRKSFCIGQKTRRWSIFYNARLHNGKR</sequence>
<protein>
    <submittedName>
        <fullName evidence="3">F-box domain protein</fullName>
    </submittedName>
</protein>
<dbReference type="InterPro" id="IPR036047">
    <property type="entry name" value="F-box-like_dom_sf"/>
</dbReference>
<evidence type="ECO:0000259" key="2">
    <source>
        <dbReference type="PROSITE" id="PS50181"/>
    </source>
</evidence>
<dbReference type="RefSeq" id="YP_009119838.1">
    <property type="nucleotide sequence ID" value="NC_026440.1"/>
</dbReference>
<evidence type="ECO:0000313" key="3">
    <source>
        <dbReference type="EMBL" id="AJF97603.1"/>
    </source>
</evidence>